<dbReference type="Proteomes" id="UP000243488">
    <property type="component" value="Chromosome"/>
</dbReference>
<dbReference type="STRING" id="1931241.BVH74_16655"/>
<dbReference type="PANTHER" id="PTHR33741:SF5">
    <property type="entry name" value="TRANSMEMBRANE PROTEIN DDB_G0269096-RELATED"/>
    <property type="match status" value="1"/>
</dbReference>
<keyword evidence="1" id="KW-0472">Membrane</keyword>
<dbReference type="PANTHER" id="PTHR33741">
    <property type="entry name" value="TRANSMEMBRANE PROTEIN DDB_G0269096-RELATED"/>
    <property type="match status" value="1"/>
</dbReference>
<sequence length="336" mass="36286">MVRSVVAAVIMVAFLGACMGRTGFRWLLSGIGWTPDSTSYQEKLISAVGATLALLLVYWITHQALGGDTALWVTGSMGATTVLVFAMPHGMLSQPWSVVGGHLVSAAVGVACATWLPLGAWVAALAVGASIFLMMVLRCLHPPGGATAMIAVLGGPAIQQAGFGFLLYPILLDALVIVAAALLFNNLFHWRRYPLALARYQVQRTPGIAPEDFHYALRQMNAYVDIEFDDLLHLVELANEHAKSHGVSEADLVESGCYSNGLPGSNWAVRQILFILPRRPGRSGRVRYRVVAGNGLGAEGICRLSEFALWARYRVERADDGWHRIKGVDPADHGRS</sequence>
<dbReference type="InterPro" id="IPR007065">
    <property type="entry name" value="HPP"/>
</dbReference>
<reference evidence="3 4" key="1">
    <citation type="submission" date="2017-03" db="EMBL/GenBank/DDBJ databases">
        <title>Complete genome sequence of the novel DNRA strain Pseudomonas sp. S-6-2 isolated from Chinese polluted river sediment. Journal of Biotechnology.</title>
        <authorList>
            <person name="Li J."/>
            <person name="Xiang F."/>
            <person name="Wang L."/>
            <person name="Xi L."/>
            <person name="Liu J."/>
        </authorList>
    </citation>
    <scope>NUCLEOTIDE SEQUENCE [LARGE SCALE GENOMIC DNA]</scope>
    <source>
        <strain evidence="3 4">S-6-2</strain>
    </source>
</reference>
<dbReference type="InterPro" id="IPR058581">
    <property type="entry name" value="TM_HPP"/>
</dbReference>
<proteinExistence type="predicted"/>
<feature type="transmembrane region" description="Helical" evidence="1">
    <location>
        <begin position="140"/>
        <end position="159"/>
    </location>
</feature>
<keyword evidence="4" id="KW-1185">Reference proteome</keyword>
<evidence type="ECO:0000313" key="4">
    <source>
        <dbReference type="Proteomes" id="UP000243488"/>
    </source>
</evidence>
<dbReference type="AlphaFoldDB" id="A0A1V0B8N6"/>
<feature type="transmembrane region" description="Helical" evidence="1">
    <location>
        <begin position="44"/>
        <end position="61"/>
    </location>
</feature>
<organism evidence="3 4">
    <name type="scientific">Halopseudomonas phragmitis</name>
    <dbReference type="NCBI Taxonomy" id="1931241"/>
    <lineage>
        <taxon>Bacteria</taxon>
        <taxon>Pseudomonadati</taxon>
        <taxon>Pseudomonadota</taxon>
        <taxon>Gammaproteobacteria</taxon>
        <taxon>Pseudomonadales</taxon>
        <taxon>Pseudomonadaceae</taxon>
        <taxon>Halopseudomonas</taxon>
    </lineage>
</organism>
<dbReference type="Pfam" id="PF04982">
    <property type="entry name" value="TM_HPP"/>
    <property type="match status" value="1"/>
</dbReference>
<dbReference type="EMBL" id="CP020100">
    <property type="protein sequence ID" value="AQZ96282.1"/>
    <property type="molecule type" value="Genomic_DNA"/>
</dbReference>
<evidence type="ECO:0000313" key="3">
    <source>
        <dbReference type="EMBL" id="AQZ96282.1"/>
    </source>
</evidence>
<evidence type="ECO:0000256" key="1">
    <source>
        <dbReference type="SAM" id="Phobius"/>
    </source>
</evidence>
<evidence type="ECO:0000259" key="2">
    <source>
        <dbReference type="Pfam" id="PF04982"/>
    </source>
</evidence>
<keyword evidence="1" id="KW-1133">Transmembrane helix</keyword>
<feature type="domain" description="HPP transmembrane region" evidence="2">
    <location>
        <begin position="37"/>
        <end position="194"/>
    </location>
</feature>
<name>A0A1V0B8N6_9GAMM</name>
<feature type="transmembrane region" description="Helical" evidence="1">
    <location>
        <begin position="165"/>
        <end position="184"/>
    </location>
</feature>
<dbReference type="PROSITE" id="PS51257">
    <property type="entry name" value="PROKAR_LIPOPROTEIN"/>
    <property type="match status" value="1"/>
</dbReference>
<accession>A0A1V0B8N6</accession>
<dbReference type="KEGG" id="ppha:BVH74_16655"/>
<keyword evidence="1" id="KW-0812">Transmembrane</keyword>
<gene>
    <name evidence="3" type="ORF">BVH74_16655</name>
</gene>
<feature type="transmembrane region" description="Helical" evidence="1">
    <location>
        <begin position="103"/>
        <end position="133"/>
    </location>
</feature>
<protein>
    <recommendedName>
        <fullName evidence="2">HPP transmembrane region domain-containing protein</fullName>
    </recommendedName>
</protein>
<feature type="transmembrane region" description="Helical" evidence="1">
    <location>
        <begin position="70"/>
        <end position="91"/>
    </location>
</feature>